<evidence type="ECO:0000313" key="2">
    <source>
        <dbReference type="Proteomes" id="UP000315344"/>
    </source>
</evidence>
<comment type="caution">
    <text evidence="1">The sequence shown here is derived from an EMBL/GenBank/DDBJ whole genome shotgun (WGS) entry which is preliminary data.</text>
</comment>
<sequence length="113" mass="12862">MAIPVEVKFEPSQLLVVQAEDKVYTKADLIEPKDPLADQAEQFPAYWKPLPKHWAAIDTYRVDILFPLNDSRLTHARKKLLVCGTRTGGKSIRKDIAEAYATLGQWLKENPED</sequence>
<gene>
    <name evidence="1" type="ORF">DI616_16070</name>
</gene>
<proteinExistence type="predicted"/>
<reference evidence="1 2" key="1">
    <citation type="journal article" date="2017" name="Nat. Commun.">
        <title>In situ click chemistry generation of cyclooxygenase-2 inhibitors.</title>
        <authorList>
            <person name="Bhardwaj A."/>
            <person name="Kaur J."/>
            <person name="Wuest M."/>
            <person name="Wuest F."/>
        </authorList>
    </citation>
    <scope>NUCLEOTIDE SEQUENCE [LARGE SCALE GENOMIC DNA]</scope>
    <source>
        <strain evidence="1">S2_012_000_R3_94</strain>
    </source>
</reference>
<evidence type="ECO:0000313" key="1">
    <source>
        <dbReference type="EMBL" id="TKW65240.1"/>
    </source>
</evidence>
<accession>A0A533I5E1</accession>
<name>A0A533I5E1_PARDE</name>
<dbReference type="AlphaFoldDB" id="A0A533I5E1"/>
<dbReference type="Proteomes" id="UP000315344">
    <property type="component" value="Unassembled WGS sequence"/>
</dbReference>
<protein>
    <submittedName>
        <fullName evidence="1">Uncharacterized protein</fullName>
    </submittedName>
</protein>
<organism evidence="1 2">
    <name type="scientific">Paracoccus denitrificans</name>
    <dbReference type="NCBI Taxonomy" id="266"/>
    <lineage>
        <taxon>Bacteria</taxon>
        <taxon>Pseudomonadati</taxon>
        <taxon>Pseudomonadota</taxon>
        <taxon>Alphaproteobacteria</taxon>
        <taxon>Rhodobacterales</taxon>
        <taxon>Paracoccaceae</taxon>
        <taxon>Paracoccus</taxon>
    </lineage>
</organism>
<dbReference type="EMBL" id="VAFL01000015">
    <property type="protein sequence ID" value="TKW65240.1"/>
    <property type="molecule type" value="Genomic_DNA"/>
</dbReference>